<proteinExistence type="inferred from homology"/>
<gene>
    <name evidence="10" type="ORF">GXP67_17265</name>
</gene>
<name>A0A6C0GJU9_9BACT</name>
<accession>A0A6C0GJU9</accession>
<evidence type="ECO:0000259" key="9">
    <source>
        <dbReference type="Pfam" id="PF13847"/>
    </source>
</evidence>
<keyword evidence="2" id="KW-0949">S-adenosyl-L-methionine</keyword>
<dbReference type="SUPFAM" id="SSF53335">
    <property type="entry name" value="S-adenosyl-L-methionine-dependent methyltransferases"/>
    <property type="match status" value="1"/>
</dbReference>
<dbReference type="EC" id="2.1.1.137" evidence="4"/>
<comment type="similarity">
    <text evidence="3">Belongs to the methyltransferase superfamily. Arsenite methyltransferase family.</text>
</comment>
<dbReference type="InterPro" id="IPR025714">
    <property type="entry name" value="Methyltranfer_dom"/>
</dbReference>
<dbReference type="InterPro" id="IPR026669">
    <property type="entry name" value="Arsenite_MeTrfase-like"/>
</dbReference>
<reference evidence="10 11" key="1">
    <citation type="submission" date="2020-01" db="EMBL/GenBank/DDBJ databases">
        <authorList>
            <person name="Kim M.K."/>
        </authorList>
    </citation>
    <scope>NUCLEOTIDE SEQUENCE [LARGE SCALE GENOMIC DNA]</scope>
    <source>
        <strain evidence="10 11">172606-1</strain>
    </source>
</reference>
<evidence type="ECO:0000313" key="11">
    <source>
        <dbReference type="Proteomes" id="UP000480178"/>
    </source>
</evidence>
<evidence type="ECO:0000256" key="4">
    <source>
        <dbReference type="ARBA" id="ARBA00034521"/>
    </source>
</evidence>
<evidence type="ECO:0000256" key="8">
    <source>
        <dbReference type="ARBA" id="ARBA00048428"/>
    </source>
</evidence>
<comment type="catalytic activity">
    <reaction evidence="6">
        <text>arsenic triglutathione + [thioredoxin]-dithiol + S-adenosyl-L-methionine + 2 H2O = methylarsonous acid + [thioredoxin]-disulfide + 3 glutathione + S-adenosyl-L-homocysteine + H(+)</text>
        <dbReference type="Rhea" id="RHEA:69460"/>
        <dbReference type="Rhea" id="RHEA-COMP:10698"/>
        <dbReference type="Rhea" id="RHEA-COMP:10700"/>
        <dbReference type="ChEBI" id="CHEBI:15377"/>
        <dbReference type="ChEBI" id="CHEBI:15378"/>
        <dbReference type="ChEBI" id="CHEBI:17826"/>
        <dbReference type="ChEBI" id="CHEBI:29950"/>
        <dbReference type="ChEBI" id="CHEBI:50058"/>
        <dbReference type="ChEBI" id="CHEBI:57856"/>
        <dbReference type="ChEBI" id="CHEBI:57925"/>
        <dbReference type="ChEBI" id="CHEBI:59789"/>
        <dbReference type="ChEBI" id="CHEBI:183640"/>
        <dbReference type="EC" id="2.1.1.137"/>
    </reaction>
</comment>
<dbReference type="Gene3D" id="3.40.50.150">
    <property type="entry name" value="Vaccinia Virus protein VP39"/>
    <property type="match status" value="1"/>
</dbReference>
<feature type="domain" description="Methyltransferase" evidence="9">
    <location>
        <begin position="74"/>
        <end position="220"/>
    </location>
</feature>
<protein>
    <recommendedName>
        <fullName evidence="5">Arsenite methyltransferase</fullName>
        <ecNumber evidence="4">2.1.1.137</ecNumber>
    </recommendedName>
</protein>
<dbReference type="KEGG" id="rhoz:GXP67_17265"/>
<evidence type="ECO:0000256" key="3">
    <source>
        <dbReference type="ARBA" id="ARBA00034487"/>
    </source>
</evidence>
<dbReference type="InterPro" id="IPR029063">
    <property type="entry name" value="SAM-dependent_MTases_sf"/>
</dbReference>
<organism evidence="10 11">
    <name type="scientific">Rhodocytophaga rosea</name>
    <dbReference type="NCBI Taxonomy" id="2704465"/>
    <lineage>
        <taxon>Bacteria</taxon>
        <taxon>Pseudomonadati</taxon>
        <taxon>Bacteroidota</taxon>
        <taxon>Cytophagia</taxon>
        <taxon>Cytophagales</taxon>
        <taxon>Rhodocytophagaceae</taxon>
        <taxon>Rhodocytophaga</taxon>
    </lineage>
</organism>
<dbReference type="GO" id="GO:0032259">
    <property type="term" value="P:methylation"/>
    <property type="evidence" value="ECO:0007669"/>
    <property type="project" value="UniProtKB-KW"/>
</dbReference>
<evidence type="ECO:0000256" key="5">
    <source>
        <dbReference type="ARBA" id="ARBA00034545"/>
    </source>
</evidence>
<evidence type="ECO:0000313" key="10">
    <source>
        <dbReference type="EMBL" id="QHT68265.1"/>
    </source>
</evidence>
<keyword evidence="10" id="KW-0489">Methyltransferase</keyword>
<dbReference type="CDD" id="cd02440">
    <property type="entry name" value="AdoMet_MTases"/>
    <property type="match status" value="1"/>
</dbReference>
<keyword evidence="11" id="KW-1185">Reference proteome</keyword>
<keyword evidence="1 10" id="KW-0808">Transferase</keyword>
<dbReference type="RefSeq" id="WP_162444280.1">
    <property type="nucleotide sequence ID" value="NZ_CP048222.1"/>
</dbReference>
<dbReference type="GO" id="GO:0030791">
    <property type="term" value="F:arsenite methyltransferase activity"/>
    <property type="evidence" value="ECO:0007669"/>
    <property type="project" value="UniProtKB-EC"/>
</dbReference>
<comment type="catalytic activity">
    <reaction evidence="7">
        <text>arsenic triglutathione + 2 [thioredoxin]-dithiol + 2 S-adenosyl-L-methionine + H2O = dimethylarsinous acid + 2 [thioredoxin]-disulfide + 3 glutathione + 2 S-adenosyl-L-homocysteine + 2 H(+)</text>
        <dbReference type="Rhea" id="RHEA:69464"/>
        <dbReference type="Rhea" id="RHEA-COMP:10698"/>
        <dbReference type="Rhea" id="RHEA-COMP:10700"/>
        <dbReference type="ChEBI" id="CHEBI:15377"/>
        <dbReference type="ChEBI" id="CHEBI:15378"/>
        <dbReference type="ChEBI" id="CHEBI:23808"/>
        <dbReference type="ChEBI" id="CHEBI:29950"/>
        <dbReference type="ChEBI" id="CHEBI:50058"/>
        <dbReference type="ChEBI" id="CHEBI:57856"/>
        <dbReference type="ChEBI" id="CHEBI:57925"/>
        <dbReference type="ChEBI" id="CHEBI:59789"/>
        <dbReference type="ChEBI" id="CHEBI:183640"/>
        <dbReference type="EC" id="2.1.1.137"/>
    </reaction>
</comment>
<sequence length="297" mass="31884">MQTSDQLKQIVKEKYSEIALQSKETNQTSCCGSGCCSPTDAIPFAEDYSSLAGYTEEADLGLGCGLPTQFAQIKPGDTVIDLGSGAGNDSFVARAETGAAGKVIGVDITEAMIAKARLNADKLGYNNVEFRLGDIENLPVADNLADVVVSNCVLNLVPDKKRAFSETFRVLKPGGHFSISDVVIKGELPETLKQEAEMYAGCVSGAINKEEYLDIVKETGFVNIQVQKEKLIRLPDETLLNYISGEELKSFKESGTGIYSITLYAEKPQIQFEKTGLQEAETLAADTTCGCDAGCCK</sequence>
<dbReference type="EMBL" id="CP048222">
    <property type="protein sequence ID" value="QHT68265.1"/>
    <property type="molecule type" value="Genomic_DNA"/>
</dbReference>
<evidence type="ECO:0000256" key="1">
    <source>
        <dbReference type="ARBA" id="ARBA00022679"/>
    </source>
</evidence>
<evidence type="ECO:0000256" key="2">
    <source>
        <dbReference type="ARBA" id="ARBA00022691"/>
    </source>
</evidence>
<dbReference type="Proteomes" id="UP000480178">
    <property type="component" value="Chromosome"/>
</dbReference>
<dbReference type="NCBIfam" id="NF008823">
    <property type="entry name" value="PRK11873.1"/>
    <property type="match status" value="1"/>
</dbReference>
<evidence type="ECO:0000256" key="7">
    <source>
        <dbReference type="ARBA" id="ARBA00047943"/>
    </source>
</evidence>
<dbReference type="PANTHER" id="PTHR43675">
    <property type="entry name" value="ARSENITE METHYLTRANSFERASE"/>
    <property type="match status" value="1"/>
</dbReference>
<evidence type="ECO:0000256" key="6">
    <source>
        <dbReference type="ARBA" id="ARBA00047941"/>
    </source>
</evidence>
<dbReference type="AlphaFoldDB" id="A0A6C0GJU9"/>
<comment type="catalytic activity">
    <reaction evidence="8">
        <text>arsenic triglutathione + 3 [thioredoxin]-dithiol + 3 S-adenosyl-L-methionine = trimethylarsine + 3 [thioredoxin]-disulfide + 3 glutathione + 3 S-adenosyl-L-homocysteine + 3 H(+)</text>
        <dbReference type="Rhea" id="RHEA:69432"/>
        <dbReference type="Rhea" id="RHEA-COMP:10698"/>
        <dbReference type="Rhea" id="RHEA-COMP:10700"/>
        <dbReference type="ChEBI" id="CHEBI:15378"/>
        <dbReference type="ChEBI" id="CHEBI:27130"/>
        <dbReference type="ChEBI" id="CHEBI:29950"/>
        <dbReference type="ChEBI" id="CHEBI:50058"/>
        <dbReference type="ChEBI" id="CHEBI:57856"/>
        <dbReference type="ChEBI" id="CHEBI:57925"/>
        <dbReference type="ChEBI" id="CHEBI:59789"/>
        <dbReference type="ChEBI" id="CHEBI:183640"/>
        <dbReference type="EC" id="2.1.1.137"/>
    </reaction>
</comment>
<dbReference type="PANTHER" id="PTHR43675:SF8">
    <property type="entry name" value="ARSENITE METHYLTRANSFERASE"/>
    <property type="match status" value="1"/>
</dbReference>
<dbReference type="Pfam" id="PF13847">
    <property type="entry name" value="Methyltransf_31"/>
    <property type="match status" value="1"/>
</dbReference>